<evidence type="ECO:0000313" key="2">
    <source>
        <dbReference type="Proteomes" id="UP000267804"/>
    </source>
</evidence>
<gene>
    <name evidence="1" type="ORF">CSH63_23815</name>
</gene>
<organism evidence="1 2">
    <name type="scientific">Micromonospora tulbaghiae</name>
    <dbReference type="NCBI Taxonomy" id="479978"/>
    <lineage>
        <taxon>Bacteria</taxon>
        <taxon>Bacillati</taxon>
        <taxon>Actinomycetota</taxon>
        <taxon>Actinomycetes</taxon>
        <taxon>Micromonosporales</taxon>
        <taxon>Micromonosporaceae</taxon>
        <taxon>Micromonospora</taxon>
    </lineage>
</organism>
<evidence type="ECO:0000313" key="1">
    <source>
        <dbReference type="EMBL" id="AYF30421.1"/>
    </source>
</evidence>
<dbReference type="EMBL" id="CP024087">
    <property type="protein sequence ID" value="AYF30421.1"/>
    <property type="molecule type" value="Genomic_DNA"/>
</dbReference>
<proteinExistence type="predicted"/>
<dbReference type="Proteomes" id="UP000267804">
    <property type="component" value="Chromosome"/>
</dbReference>
<name>A0A386WQG1_9ACTN</name>
<reference evidence="1 2" key="1">
    <citation type="submission" date="2017-10" db="EMBL/GenBank/DDBJ databases">
        <title>Integration of genomic and chemical information greatly accelerates assignment of the full stereostructure of myelolactone, a potent inhibitor of myeloma from a marine-derived Micromonospora.</title>
        <authorList>
            <person name="Kim M.C."/>
            <person name="Machado H."/>
            <person name="Jensen P.R."/>
            <person name="Fenical W."/>
        </authorList>
    </citation>
    <scope>NUCLEOTIDE SEQUENCE [LARGE SCALE GENOMIC DNA]</scope>
    <source>
        <strain evidence="1 2">CNY-010</strain>
    </source>
</reference>
<sequence length="299" mass="33274">MPDQVLRVQSVLTTRDHLLLEWLTDHGVFTTPQLAHALFPSLDFAQHRLARLTALRVVDRFRPFRPDGGSFPFHYVIDQLGAEVVAAQRDQPPPRPGYAKTNRRRWTAARTLHHRLGVNGFFTDLVGHARTNPDRTLTRWWPESRCSQTGAFARPSDPVDLHALAAPIRPDGHGIWTTHGAQLPFFLEYDTGTEPLTELMRKLIGYTQLAAAGGPRWPVLFWLHSAARAHHLHQHLATVALTVPVATASRDHATHTGHSPAGPLWQLHGSRGPLTLADLAAVMPHLANHTQGPGCPHQR</sequence>
<dbReference type="InterPro" id="IPR025855">
    <property type="entry name" value="Replic_Relax"/>
</dbReference>
<accession>A0A386WQG1</accession>
<dbReference type="RefSeq" id="WP_120572158.1">
    <property type="nucleotide sequence ID" value="NZ_CP024087.1"/>
</dbReference>
<evidence type="ECO:0008006" key="3">
    <source>
        <dbReference type="Google" id="ProtNLM"/>
    </source>
</evidence>
<protein>
    <recommendedName>
        <fullName evidence="3">Replication-relaxation</fullName>
    </recommendedName>
</protein>
<dbReference type="AlphaFoldDB" id="A0A386WQG1"/>
<dbReference type="KEGG" id="mtua:CSH63_23815"/>
<dbReference type="Pfam" id="PF13814">
    <property type="entry name" value="Replic_Relax"/>
    <property type="match status" value="1"/>
</dbReference>